<keyword evidence="1" id="KW-1185">Reference proteome</keyword>
<sequence>MAIGDESSPSSGVPAPSTIGNGNLGTGTTSFPTIDHNHPLFLQPKDTPRSTLISLKLTRFDNYALWSRAIRICLLGKSRLGFVDDRFPKTRFELELHDQWEKVNAVVLSWIMNSVRLGLLSSDLYASDAHKVWEDLKEKFDKVNDLWDEFDALMPCHGCPSPESKKYSQHFEAHRLLQFLVGLNETYAQARSQIMMMSHVPSINKAYSLLVDQESQRNLATCQQSMLVTEGIQSTTLYSNKGNETSGGNYKFEKSQVQCEYCHYKGHTKENCYKLIEYPPDFKTKRKGPASTPDMYANGSSGVEFTVGDTTYKNTQPHCAPTQTNDSYQQNEGGYPCYHQILQLLSKRNEEAPGSSSRLAAIGTLITLMTKFVNKNWIIDTGASNHMTSRIDMLNSHSSINKENKNTVHLPNGEMDLYIGQVNGIGKENHGQYILQGEGLLNFSTQSAGRCLNTFGVSSGSEPSSSSSTTANSSYYSSSNLWHKRYTWIFLINSKSEVVVVLRDFLVKAKNLFSTGVKYLRTDNGSEFFSYEFTSLLTTLGIMHKSSCVYTPKYNRVVERKHRTILEMARSLRFQASIPLRFWGEYVTTTIYLINRLPSKVIGYKTPFEMLYLYPPSVQHLRVFGCLCYASSPKVHDKFSPRAIPTVLMVNKNVTFQEDIYPFKHIKQVSNLLFPVLEFVPSALDTSATSTIAPHNVTQPSPAVSEDDRVSDHLHLPNITEIPTTSEAPVVDSLCTQELRKYSRTSRPPLWLQDYVVQSKRSKCTYPILAHMTYSHISTSYYQALSAYSAYVEPQSFLEIVKDPHWMDAMKLEITALEDNHT</sequence>
<dbReference type="RefSeq" id="XP_075106896.1">
    <property type="nucleotide sequence ID" value="XM_075250795.1"/>
</dbReference>
<protein>
    <submittedName>
        <fullName evidence="2">Uncharacterized protein LOC142179903</fullName>
    </submittedName>
</protein>
<gene>
    <name evidence="2" type="primary">LOC142179903</name>
</gene>
<evidence type="ECO:0000313" key="1">
    <source>
        <dbReference type="Proteomes" id="UP000790787"/>
    </source>
</evidence>
<name>A0AC58UBM5_TOBAC</name>
<organism evidence="1 2">
    <name type="scientific">Nicotiana tabacum</name>
    <name type="common">Common tobacco</name>
    <dbReference type="NCBI Taxonomy" id="4097"/>
    <lineage>
        <taxon>Eukaryota</taxon>
        <taxon>Viridiplantae</taxon>
        <taxon>Streptophyta</taxon>
        <taxon>Embryophyta</taxon>
        <taxon>Tracheophyta</taxon>
        <taxon>Spermatophyta</taxon>
        <taxon>Magnoliopsida</taxon>
        <taxon>eudicotyledons</taxon>
        <taxon>Gunneridae</taxon>
        <taxon>Pentapetalae</taxon>
        <taxon>asterids</taxon>
        <taxon>lamiids</taxon>
        <taxon>Solanales</taxon>
        <taxon>Solanaceae</taxon>
        <taxon>Nicotianoideae</taxon>
        <taxon>Nicotianeae</taxon>
        <taxon>Nicotiana</taxon>
    </lineage>
</organism>
<proteinExistence type="predicted"/>
<dbReference type="Proteomes" id="UP000790787">
    <property type="component" value="Chromosome 4"/>
</dbReference>
<reference evidence="1" key="1">
    <citation type="journal article" date="2014" name="Nat. Commun.">
        <title>The tobacco genome sequence and its comparison with those of tomato and potato.</title>
        <authorList>
            <person name="Sierro N."/>
            <person name="Battey J.N."/>
            <person name="Ouadi S."/>
            <person name="Bakaher N."/>
            <person name="Bovet L."/>
            <person name="Willig A."/>
            <person name="Goepfert S."/>
            <person name="Peitsch M.C."/>
            <person name="Ivanov N.V."/>
        </authorList>
    </citation>
    <scope>NUCLEOTIDE SEQUENCE [LARGE SCALE GENOMIC DNA]</scope>
</reference>
<evidence type="ECO:0000313" key="2">
    <source>
        <dbReference type="RefSeq" id="XP_075106896.1"/>
    </source>
</evidence>
<reference evidence="2" key="2">
    <citation type="submission" date="2025-08" db="UniProtKB">
        <authorList>
            <consortium name="RefSeq"/>
        </authorList>
    </citation>
    <scope>IDENTIFICATION</scope>
    <source>
        <tissue evidence="2">Leaf</tissue>
    </source>
</reference>
<accession>A0AC58UBM5</accession>